<reference evidence="2" key="2">
    <citation type="submission" date="2020-09" db="EMBL/GenBank/DDBJ databases">
        <authorList>
            <person name="Sun Q."/>
            <person name="Ohkuma M."/>
        </authorList>
    </citation>
    <scope>NUCLEOTIDE SEQUENCE</scope>
    <source>
        <strain evidence="2">JCM 5016</strain>
    </source>
</reference>
<sequence>MGRARYPAFFRDAARLETQAVELHVYANQAVPGLLRTEEYGILRAEALTPRESPAFIEKLLGER</sequence>
<accession>A0A918QV80</accession>
<feature type="domain" description="DUF5753" evidence="1">
    <location>
        <begin position="10"/>
        <end position="58"/>
    </location>
</feature>
<dbReference type="InterPro" id="IPR043917">
    <property type="entry name" value="DUF5753"/>
</dbReference>
<evidence type="ECO:0000313" key="3">
    <source>
        <dbReference type="Proteomes" id="UP000623010"/>
    </source>
</evidence>
<dbReference type="Pfam" id="PF19054">
    <property type="entry name" value="DUF5753"/>
    <property type="match status" value="1"/>
</dbReference>
<dbReference type="AlphaFoldDB" id="A0A918QV80"/>
<proteinExistence type="predicted"/>
<name>A0A918QV80_9ACTN</name>
<reference evidence="2" key="1">
    <citation type="journal article" date="2014" name="Int. J. Syst. Evol. Microbiol.">
        <title>Complete genome sequence of Corynebacterium casei LMG S-19264T (=DSM 44701T), isolated from a smear-ripened cheese.</title>
        <authorList>
            <consortium name="US DOE Joint Genome Institute (JGI-PGF)"/>
            <person name="Walter F."/>
            <person name="Albersmeier A."/>
            <person name="Kalinowski J."/>
            <person name="Ruckert C."/>
        </authorList>
    </citation>
    <scope>NUCLEOTIDE SEQUENCE</scope>
    <source>
        <strain evidence="2">JCM 5016</strain>
    </source>
</reference>
<protein>
    <recommendedName>
        <fullName evidence="1">DUF5753 domain-containing protein</fullName>
    </recommendedName>
</protein>
<evidence type="ECO:0000313" key="2">
    <source>
        <dbReference type="EMBL" id="GGZ68747.1"/>
    </source>
</evidence>
<keyword evidence="3" id="KW-1185">Reference proteome</keyword>
<gene>
    <name evidence="2" type="ORF">GCM10010389_02480</name>
</gene>
<comment type="caution">
    <text evidence="2">The sequence shown here is derived from an EMBL/GenBank/DDBJ whole genome shotgun (WGS) entry which is preliminary data.</text>
</comment>
<organism evidence="2 3">
    <name type="scientific">Streptomyces echinoruber</name>
    <dbReference type="NCBI Taxonomy" id="68898"/>
    <lineage>
        <taxon>Bacteria</taxon>
        <taxon>Bacillati</taxon>
        <taxon>Actinomycetota</taxon>
        <taxon>Actinomycetes</taxon>
        <taxon>Kitasatosporales</taxon>
        <taxon>Streptomycetaceae</taxon>
        <taxon>Streptomyces</taxon>
    </lineage>
</organism>
<dbReference type="Proteomes" id="UP000623010">
    <property type="component" value="Unassembled WGS sequence"/>
</dbReference>
<dbReference type="EMBL" id="BMWH01000001">
    <property type="protein sequence ID" value="GGZ68747.1"/>
    <property type="molecule type" value="Genomic_DNA"/>
</dbReference>
<evidence type="ECO:0000259" key="1">
    <source>
        <dbReference type="Pfam" id="PF19054"/>
    </source>
</evidence>